<dbReference type="OrthoDB" id="5286354at2759"/>
<dbReference type="Pfam" id="PF16990">
    <property type="entry name" value="CBM_35"/>
    <property type="match status" value="1"/>
</dbReference>
<comment type="caution">
    <text evidence="2">The sequence shown here is derived from an EMBL/GenBank/DDBJ whole genome shotgun (WGS) entry which is preliminary data.</text>
</comment>
<dbReference type="InterPro" id="IPR024655">
    <property type="entry name" value="Asl1_glyco_hydro_catalytic"/>
</dbReference>
<dbReference type="SUPFAM" id="SSF49785">
    <property type="entry name" value="Galactose-binding domain-like"/>
    <property type="match status" value="2"/>
</dbReference>
<dbReference type="InterPro" id="IPR008979">
    <property type="entry name" value="Galactose-bd-like_sf"/>
</dbReference>
<dbReference type="Pfam" id="PF11790">
    <property type="entry name" value="Glyco_hydro_cc"/>
    <property type="match status" value="1"/>
</dbReference>
<dbReference type="Proteomes" id="UP000604046">
    <property type="component" value="Unassembled WGS sequence"/>
</dbReference>
<organism evidence="2 3">
    <name type="scientific">Symbiodinium natans</name>
    <dbReference type="NCBI Taxonomy" id="878477"/>
    <lineage>
        <taxon>Eukaryota</taxon>
        <taxon>Sar</taxon>
        <taxon>Alveolata</taxon>
        <taxon>Dinophyceae</taxon>
        <taxon>Suessiales</taxon>
        <taxon>Symbiodiniaceae</taxon>
        <taxon>Symbiodinium</taxon>
    </lineage>
</organism>
<dbReference type="SUPFAM" id="SSF51445">
    <property type="entry name" value="(Trans)glycosidases"/>
    <property type="match status" value="1"/>
</dbReference>
<keyword evidence="3" id="KW-1185">Reference proteome</keyword>
<protein>
    <submittedName>
        <fullName evidence="2">CsxA protein</fullName>
    </submittedName>
</protein>
<dbReference type="AlphaFoldDB" id="A0A812KBP2"/>
<dbReference type="CDD" id="cd04081">
    <property type="entry name" value="CBM35_galactosidase-like"/>
    <property type="match status" value="2"/>
</dbReference>
<dbReference type="PANTHER" id="PTHR34154:SF3">
    <property type="entry name" value="ALKALI-SENSITIVE LINKAGE PROTEIN 1"/>
    <property type="match status" value="1"/>
</dbReference>
<dbReference type="GO" id="GO:0030246">
    <property type="term" value="F:carbohydrate binding"/>
    <property type="evidence" value="ECO:0007669"/>
    <property type="project" value="InterPro"/>
</dbReference>
<gene>
    <name evidence="2" type="primary">csxA</name>
    <name evidence="2" type="ORF">SNAT2548_LOCUS8765</name>
</gene>
<evidence type="ECO:0000259" key="1">
    <source>
        <dbReference type="PROSITE" id="PS51175"/>
    </source>
</evidence>
<dbReference type="InterPro" id="IPR053183">
    <property type="entry name" value="ASL1"/>
</dbReference>
<dbReference type="InterPro" id="IPR005084">
    <property type="entry name" value="CBM6"/>
</dbReference>
<dbReference type="EMBL" id="CAJNDS010000659">
    <property type="protein sequence ID" value="CAE7226042.1"/>
    <property type="molecule type" value="Genomic_DNA"/>
</dbReference>
<sequence>MRYMASSAGSILLKAQSCSLFLGMKGCLAILTGVAVCAAATKYEAEDALLQGSAVVTSCAAASGGQQVKDLGTDGSASGSVTFMVTVATAGYYRVLVRYMSAVDRSSEIAVNGGAPAMYSFAVSGIWCYAGGVTASKTVELLLAAGTNSIKLSNPSNWAPLVDFIQVPTTPAALLTTTTTTRPQASYEAEDGSLAGAAVAVSCSTASGGQMVNGLQHGSANSLLLTVSAASSGIHYMTVHYFSKTERNLVVAVDGRARTIKMPPSGNWCFEGGVPSQYSINVKLAAGLNKIKFEALPAEKAPIIDGILLEMKNPKKGLIVGKDVSLEDASHFGEYVSWYYRYDPTEPNEMRDWAAQNNIEYVPMIGYGGMTLLNGTRCTLLARAVGPARNVCSYQDVLNTVASNDMSRVKYIFGTNEPWNPNDANITVPEGVHIWTTYTQPVAQQLGLMLLSPNVGRSTRQLDWIEKFLKLCFDTVGCDVDLIRGVMVHEYKCKESYWISNYDGNGFFFKDLGSRMGRYGGKDWASWLEAQEVWVTETNCFWETTQPHPSNVQQCKAVTNQRTSSHGIGSLQWMEKSSRINRYAWWTTVNKNPSKTQLLVDYATKELNPTGFAYMNPVSATSC</sequence>
<dbReference type="PANTHER" id="PTHR34154">
    <property type="entry name" value="ALKALI-SENSITIVE LINKAGE PROTEIN 1"/>
    <property type="match status" value="1"/>
</dbReference>
<accession>A0A812KBP2</accession>
<dbReference type="Gene3D" id="2.60.120.260">
    <property type="entry name" value="Galactose-binding domain-like"/>
    <property type="match status" value="2"/>
</dbReference>
<dbReference type="PROSITE" id="PS51175">
    <property type="entry name" value="CBM6"/>
    <property type="match status" value="1"/>
</dbReference>
<reference evidence="2" key="1">
    <citation type="submission" date="2021-02" db="EMBL/GenBank/DDBJ databases">
        <authorList>
            <person name="Dougan E. K."/>
            <person name="Rhodes N."/>
            <person name="Thang M."/>
            <person name="Chan C."/>
        </authorList>
    </citation>
    <scope>NUCLEOTIDE SEQUENCE</scope>
</reference>
<proteinExistence type="predicted"/>
<dbReference type="InterPro" id="IPR017853">
    <property type="entry name" value="GH"/>
</dbReference>
<evidence type="ECO:0000313" key="3">
    <source>
        <dbReference type="Proteomes" id="UP000604046"/>
    </source>
</evidence>
<feature type="domain" description="CBM6" evidence="1">
    <location>
        <begin position="41"/>
        <end position="168"/>
    </location>
</feature>
<name>A0A812KBP2_9DINO</name>
<evidence type="ECO:0000313" key="2">
    <source>
        <dbReference type="EMBL" id="CAE7226042.1"/>
    </source>
</evidence>